<reference evidence="4 5" key="1">
    <citation type="submission" date="2019-06" db="EMBL/GenBank/DDBJ databases">
        <title>Genomic Encyclopedia of Type Strains, Phase IV (KMG-V): Genome sequencing to study the core and pangenomes of soil and plant-associated prokaryotes.</title>
        <authorList>
            <person name="Whitman W."/>
        </authorList>
    </citation>
    <scope>NUCLEOTIDE SEQUENCE [LARGE SCALE GENOMIC DNA]</scope>
    <source>
        <strain evidence="4 5">BR 10355</strain>
    </source>
</reference>
<evidence type="ECO:0000256" key="1">
    <source>
        <dbReference type="PIRSR" id="PIRSR640198-1"/>
    </source>
</evidence>
<feature type="domain" description="Fido" evidence="3">
    <location>
        <begin position="362"/>
        <end position="502"/>
    </location>
</feature>
<name>A0A560LF92_9BRAD</name>
<feature type="active site" evidence="1">
    <location>
        <position position="444"/>
    </location>
</feature>
<dbReference type="EMBL" id="VITY01000011">
    <property type="protein sequence ID" value="TWB93074.1"/>
    <property type="molecule type" value="Genomic_DNA"/>
</dbReference>
<dbReference type="InterPro" id="IPR040198">
    <property type="entry name" value="Fido_containing"/>
</dbReference>
<dbReference type="Proteomes" id="UP000321304">
    <property type="component" value="Unassembled WGS sequence"/>
</dbReference>
<feature type="binding site" evidence="2">
    <location>
        <begin position="448"/>
        <end position="455"/>
    </location>
    <ligand>
        <name>ATP</name>
        <dbReference type="ChEBI" id="CHEBI:30616"/>
    </ligand>
</feature>
<sequence>MAAANEKLAESLSTLRGLSNNGQRRVLKTSEIGRTDRERLTKAGFLKEIMNGWLMISRSEERSGDSTSWYTSYWEFCQRYLNERFGANWVLSPESSIPLLAGNMNVPSQIVVQAPDANNRSITLPHGASLFAYRTNLPKSTGSEIANLRIYPTIEAICDVAPNFWSTNRTDLVALLGSLRDRSAILKVLLEGGKTAAAGRIAGAYRVLGKPAIADEIVDTMKRADHQVREEDPFQGPVYITLGPGRAVAPVVTRVRLMWAQMREAVIAAFPADPSKVEDIDAYISAVNERYISDAYHSLSIEGYSVSEELIERVKSGKWSPETDDGDRKQTDAMAAKGYQLAFAEVVKSVKRVLDGTDAAMVAEEDHLKWYRAMFEPSVIAGLLKPERLAGYRQHFIFIRNSEHSPTAWESLPDAMEAFFECSHAEKDPRVRAVLGHFVFTFIHPLPDGNGRTGRFLMNVMLAEGGYPWTIIPVDRRNEYMQALELASVKGDITPFAAFVADCTRLEPPPPRRLRVGEVQAEATGATAGPRL</sequence>
<organism evidence="4 5">
    <name type="scientific">Bradyrhizobium macuxiense</name>
    <dbReference type="NCBI Taxonomy" id="1755647"/>
    <lineage>
        <taxon>Bacteria</taxon>
        <taxon>Pseudomonadati</taxon>
        <taxon>Pseudomonadota</taxon>
        <taxon>Alphaproteobacteria</taxon>
        <taxon>Hyphomicrobiales</taxon>
        <taxon>Nitrobacteraceae</taxon>
        <taxon>Bradyrhizobium</taxon>
    </lineage>
</organism>
<evidence type="ECO:0000259" key="3">
    <source>
        <dbReference type="PROSITE" id="PS51459"/>
    </source>
</evidence>
<proteinExistence type="predicted"/>
<dbReference type="Gene3D" id="1.10.3290.10">
    <property type="entry name" value="Fido-like domain"/>
    <property type="match status" value="1"/>
</dbReference>
<comment type="caution">
    <text evidence="4">The sequence shown here is derived from an EMBL/GenBank/DDBJ whole genome shotgun (WGS) entry which is preliminary data.</text>
</comment>
<dbReference type="RefSeq" id="WP_146990147.1">
    <property type="nucleotide sequence ID" value="NZ_VITY01000011.1"/>
</dbReference>
<dbReference type="PROSITE" id="PS51459">
    <property type="entry name" value="FIDO"/>
    <property type="match status" value="1"/>
</dbReference>
<protein>
    <submittedName>
        <fullName evidence="4">Fic/DOC family protein</fullName>
    </submittedName>
</protein>
<dbReference type="InterPro" id="IPR003812">
    <property type="entry name" value="Fido"/>
</dbReference>
<evidence type="ECO:0000313" key="4">
    <source>
        <dbReference type="EMBL" id="TWB93074.1"/>
    </source>
</evidence>
<dbReference type="OrthoDB" id="9813719at2"/>
<keyword evidence="2" id="KW-0547">Nucleotide-binding</keyword>
<dbReference type="PANTHER" id="PTHR13504">
    <property type="entry name" value="FIDO DOMAIN-CONTAINING PROTEIN DDB_G0283145"/>
    <property type="match status" value="1"/>
</dbReference>
<dbReference type="InterPro" id="IPR036597">
    <property type="entry name" value="Fido-like_dom_sf"/>
</dbReference>
<evidence type="ECO:0000256" key="2">
    <source>
        <dbReference type="PIRSR" id="PIRSR640198-2"/>
    </source>
</evidence>
<dbReference type="PANTHER" id="PTHR13504:SF38">
    <property type="entry name" value="FIDO DOMAIN-CONTAINING PROTEIN"/>
    <property type="match status" value="1"/>
</dbReference>
<keyword evidence="2" id="KW-0067">ATP-binding</keyword>
<dbReference type="SUPFAM" id="SSF140931">
    <property type="entry name" value="Fic-like"/>
    <property type="match status" value="1"/>
</dbReference>
<dbReference type="Pfam" id="PF02661">
    <property type="entry name" value="Fic"/>
    <property type="match status" value="1"/>
</dbReference>
<dbReference type="GO" id="GO:0005524">
    <property type="term" value="F:ATP binding"/>
    <property type="evidence" value="ECO:0007669"/>
    <property type="project" value="UniProtKB-KW"/>
</dbReference>
<accession>A0A560LF92</accession>
<evidence type="ECO:0000313" key="5">
    <source>
        <dbReference type="Proteomes" id="UP000321304"/>
    </source>
</evidence>
<dbReference type="AlphaFoldDB" id="A0A560LF92"/>
<gene>
    <name evidence="4" type="ORF">FBZ93_111113</name>
</gene>
<keyword evidence="5" id="KW-1185">Reference proteome</keyword>